<dbReference type="EMBL" id="UINC01160703">
    <property type="protein sequence ID" value="SVD59501.1"/>
    <property type="molecule type" value="Genomic_DNA"/>
</dbReference>
<feature type="non-terminal residue" evidence="2">
    <location>
        <position position="99"/>
    </location>
</feature>
<organism evidence="2">
    <name type="scientific">marine metagenome</name>
    <dbReference type="NCBI Taxonomy" id="408172"/>
    <lineage>
        <taxon>unclassified sequences</taxon>
        <taxon>metagenomes</taxon>
        <taxon>ecological metagenomes</taxon>
    </lineage>
</organism>
<dbReference type="GO" id="GO:0020037">
    <property type="term" value="F:heme binding"/>
    <property type="evidence" value="ECO:0007669"/>
    <property type="project" value="InterPro"/>
</dbReference>
<sequence>MLKFMFNLVIVFSQLSFGFSQVDYESEIQPIFNSKCISCHGDSESAGLDISSYDNLMDGGNNGDVIIPFNHENSELWIRINSGQMPPGNNDLTNNQVDI</sequence>
<dbReference type="SUPFAM" id="SSF46626">
    <property type="entry name" value="Cytochrome c"/>
    <property type="match status" value="1"/>
</dbReference>
<reference evidence="2" key="1">
    <citation type="submission" date="2018-05" db="EMBL/GenBank/DDBJ databases">
        <authorList>
            <person name="Lanie J.A."/>
            <person name="Ng W.-L."/>
            <person name="Kazmierczak K.M."/>
            <person name="Andrzejewski T.M."/>
            <person name="Davidsen T.M."/>
            <person name="Wayne K.J."/>
            <person name="Tettelin H."/>
            <person name="Glass J.I."/>
            <person name="Rusch D."/>
            <person name="Podicherti R."/>
            <person name="Tsui H.-C.T."/>
            <person name="Winkler M.E."/>
        </authorList>
    </citation>
    <scope>NUCLEOTIDE SEQUENCE</scope>
</reference>
<evidence type="ECO:0000259" key="1">
    <source>
        <dbReference type="Pfam" id="PF07635"/>
    </source>
</evidence>
<gene>
    <name evidence="2" type="ORF">METZ01_LOCUS412355</name>
</gene>
<dbReference type="InterPro" id="IPR011429">
    <property type="entry name" value="Cyt_c_Planctomycete-type"/>
</dbReference>
<name>A0A382WN71_9ZZZZ</name>
<proteinExistence type="predicted"/>
<dbReference type="InterPro" id="IPR036909">
    <property type="entry name" value="Cyt_c-like_dom_sf"/>
</dbReference>
<feature type="domain" description="Cytochrome C Planctomycete-type" evidence="1">
    <location>
        <begin position="36"/>
        <end position="87"/>
    </location>
</feature>
<protein>
    <recommendedName>
        <fullName evidence="1">Cytochrome C Planctomycete-type domain-containing protein</fullName>
    </recommendedName>
</protein>
<evidence type="ECO:0000313" key="2">
    <source>
        <dbReference type="EMBL" id="SVD59501.1"/>
    </source>
</evidence>
<dbReference type="AlphaFoldDB" id="A0A382WN71"/>
<dbReference type="GO" id="GO:0009055">
    <property type="term" value="F:electron transfer activity"/>
    <property type="evidence" value="ECO:0007669"/>
    <property type="project" value="InterPro"/>
</dbReference>
<accession>A0A382WN71</accession>
<dbReference type="Pfam" id="PF07635">
    <property type="entry name" value="PSCyt1"/>
    <property type="match status" value="1"/>
</dbReference>